<dbReference type="AlphaFoldDB" id="A0A6S6Y1P9"/>
<dbReference type="CDD" id="cd08279">
    <property type="entry name" value="Zn_ADH_class_III"/>
    <property type="match status" value="1"/>
</dbReference>
<name>A0A6S6Y1P9_9PROT</name>
<keyword evidence="5" id="KW-0520">NAD</keyword>
<evidence type="ECO:0000313" key="8">
    <source>
        <dbReference type="EMBL" id="CAB1370475.1"/>
    </source>
</evidence>
<dbReference type="OrthoDB" id="9770544at2"/>
<dbReference type="SUPFAM" id="SSF51735">
    <property type="entry name" value="NAD(P)-binding Rossmann-fold domains"/>
    <property type="match status" value="1"/>
</dbReference>
<dbReference type="GO" id="GO:0008270">
    <property type="term" value="F:zinc ion binding"/>
    <property type="evidence" value="ECO:0007669"/>
    <property type="project" value="InterPro"/>
</dbReference>
<dbReference type="PROSITE" id="PS00059">
    <property type="entry name" value="ADH_ZINC"/>
    <property type="match status" value="1"/>
</dbReference>
<proteinExistence type="inferred from homology"/>
<dbReference type="Gene3D" id="3.90.180.10">
    <property type="entry name" value="Medium-chain alcohol dehydrogenases, catalytic domain"/>
    <property type="match status" value="1"/>
</dbReference>
<dbReference type="Pfam" id="PF08240">
    <property type="entry name" value="ADH_N"/>
    <property type="match status" value="1"/>
</dbReference>
<organism evidence="8 9">
    <name type="scientific">Denitratisoma oestradiolicum</name>
    <dbReference type="NCBI Taxonomy" id="311182"/>
    <lineage>
        <taxon>Bacteria</taxon>
        <taxon>Pseudomonadati</taxon>
        <taxon>Pseudomonadota</taxon>
        <taxon>Betaproteobacteria</taxon>
        <taxon>Nitrosomonadales</taxon>
        <taxon>Sterolibacteriaceae</taxon>
        <taxon>Denitratisoma</taxon>
    </lineage>
</organism>
<dbReference type="InterPro" id="IPR013149">
    <property type="entry name" value="ADH-like_C"/>
</dbReference>
<dbReference type="InterPro" id="IPR011032">
    <property type="entry name" value="GroES-like_sf"/>
</dbReference>
<dbReference type="PANTHER" id="PTHR43880">
    <property type="entry name" value="ALCOHOL DEHYDROGENASE"/>
    <property type="match status" value="1"/>
</dbReference>
<dbReference type="InterPro" id="IPR002328">
    <property type="entry name" value="ADH_Zn_CS"/>
</dbReference>
<dbReference type="InterPro" id="IPR013154">
    <property type="entry name" value="ADH-like_N"/>
</dbReference>
<dbReference type="RefSeq" id="WP_145771539.1">
    <property type="nucleotide sequence ID" value="NZ_LR778301.1"/>
</dbReference>
<dbReference type="InterPro" id="IPR036291">
    <property type="entry name" value="NAD(P)-bd_dom_sf"/>
</dbReference>
<keyword evidence="9" id="KW-1185">Reference proteome</keyword>
<dbReference type="EC" id="1.1.99.36" evidence="8"/>
<reference evidence="8 9" key="1">
    <citation type="submission" date="2020-03" db="EMBL/GenBank/DDBJ databases">
        <authorList>
            <consortium name="Genoscope - CEA"/>
            <person name="William W."/>
        </authorList>
    </citation>
    <scope>NUCLEOTIDE SEQUENCE [LARGE SCALE GENOMIC DNA]</scope>
    <source>
        <strain evidence="9">DSM 16959</strain>
    </source>
</reference>
<evidence type="ECO:0000256" key="1">
    <source>
        <dbReference type="ARBA" id="ARBA00001947"/>
    </source>
</evidence>
<evidence type="ECO:0000256" key="4">
    <source>
        <dbReference type="ARBA" id="ARBA00023002"/>
    </source>
</evidence>
<evidence type="ECO:0000256" key="6">
    <source>
        <dbReference type="RuleBase" id="RU361277"/>
    </source>
</evidence>
<dbReference type="EMBL" id="LR778301">
    <property type="protein sequence ID" value="CAB1370475.1"/>
    <property type="molecule type" value="Genomic_DNA"/>
</dbReference>
<dbReference type="Gene3D" id="3.40.50.720">
    <property type="entry name" value="NAD(P)-binding Rossmann-like Domain"/>
    <property type="match status" value="1"/>
</dbReference>
<keyword evidence="2 6" id="KW-0479">Metal-binding</keyword>
<dbReference type="InterPro" id="IPR020843">
    <property type="entry name" value="ER"/>
</dbReference>
<dbReference type="FunFam" id="3.40.50.720:FF:000003">
    <property type="entry name" value="S-(hydroxymethyl)glutathione dehydrogenase"/>
    <property type="match status" value="1"/>
</dbReference>
<dbReference type="GO" id="GO:0051903">
    <property type="term" value="F:S-(hydroxymethyl)glutathione dehydrogenase [NAD(P)+] activity"/>
    <property type="evidence" value="ECO:0007669"/>
    <property type="project" value="TreeGrafter"/>
</dbReference>
<keyword evidence="4 8" id="KW-0560">Oxidoreductase</keyword>
<dbReference type="SUPFAM" id="SSF50129">
    <property type="entry name" value="GroES-like"/>
    <property type="match status" value="2"/>
</dbReference>
<dbReference type="SMART" id="SM00829">
    <property type="entry name" value="PKS_ER"/>
    <property type="match status" value="1"/>
</dbReference>
<gene>
    <name evidence="8" type="ORF">DENOEST_3321</name>
</gene>
<accession>A0A6S6Y1P9</accession>
<dbReference type="GO" id="GO:0005829">
    <property type="term" value="C:cytosol"/>
    <property type="evidence" value="ECO:0007669"/>
    <property type="project" value="TreeGrafter"/>
</dbReference>
<dbReference type="Pfam" id="PF00107">
    <property type="entry name" value="ADH_zinc_N"/>
    <property type="match status" value="1"/>
</dbReference>
<evidence type="ECO:0000256" key="3">
    <source>
        <dbReference type="ARBA" id="ARBA00022833"/>
    </source>
</evidence>
<comment type="cofactor">
    <cofactor evidence="1 6">
        <name>Zn(2+)</name>
        <dbReference type="ChEBI" id="CHEBI:29105"/>
    </cofactor>
</comment>
<protein>
    <submittedName>
        <fullName evidence="8">NDMA-dependent alcohol dehydrogenase</fullName>
        <ecNumber evidence="8">1.1.99.36</ecNumber>
    </submittedName>
</protein>
<evidence type="ECO:0000313" key="9">
    <source>
        <dbReference type="Proteomes" id="UP000515733"/>
    </source>
</evidence>
<dbReference type="Proteomes" id="UP000515733">
    <property type="component" value="Chromosome"/>
</dbReference>
<evidence type="ECO:0000256" key="2">
    <source>
        <dbReference type="ARBA" id="ARBA00022723"/>
    </source>
</evidence>
<dbReference type="GO" id="GO:0046294">
    <property type="term" value="P:formaldehyde catabolic process"/>
    <property type="evidence" value="ECO:0007669"/>
    <property type="project" value="TreeGrafter"/>
</dbReference>
<keyword evidence="3 6" id="KW-0862">Zinc</keyword>
<dbReference type="KEGG" id="doe:DENOEST_3321"/>
<evidence type="ECO:0000259" key="7">
    <source>
        <dbReference type="SMART" id="SM00829"/>
    </source>
</evidence>
<sequence length="360" mass="37484">MKAALALDYGKLSIEDVTLDPPRAGEVMVKMAAAGVCYTDVSVLNGTIPMPVPLVLGHEGAGVVQAVGPGVSSLAVGDPVVLSFIPACGECFFCDHHEPHLCAAGSPEGRMLDGSSRLHLGSRDIGAMAMLGCMAEYAVVPAISAMKIDRGIPLDRAALVGCSVMTGVGAVANTAKVRSGATVAVFGCGGVGLSAIQGARLVGAKRIIAVDMLDSKLEYARHFGATHTVNAKDDPVAAIKELTGGWGVDYSFEVTGKVPVMEQAYAATRRGGTVCVIGIGHYTESFPLNACGFSADAKTVVGCMYGNTNFKVDMPNLLELYLAKRLDLDAMITRTYRIDEAPQAFEDLKAGLNARGVIVF</sequence>
<comment type="similarity">
    <text evidence="6">Belongs to the zinc-containing alcohol dehydrogenase family.</text>
</comment>
<dbReference type="PANTHER" id="PTHR43880:SF12">
    <property type="entry name" value="ALCOHOL DEHYDROGENASE CLASS-3"/>
    <property type="match status" value="1"/>
</dbReference>
<evidence type="ECO:0000256" key="5">
    <source>
        <dbReference type="ARBA" id="ARBA00023027"/>
    </source>
</evidence>
<feature type="domain" description="Enoyl reductase (ER)" evidence="7">
    <location>
        <begin position="10"/>
        <end position="360"/>
    </location>
</feature>